<evidence type="ECO:0000313" key="10">
    <source>
        <dbReference type="Proteomes" id="UP000444721"/>
    </source>
</evidence>
<keyword evidence="5" id="KW-0967">Endosome</keyword>
<protein>
    <submittedName>
        <fullName evidence="9">Uncharacterized protein</fullName>
    </submittedName>
</protein>
<gene>
    <name evidence="9" type="ORF">FDP41_007692</name>
</gene>
<evidence type="ECO:0000259" key="8">
    <source>
        <dbReference type="PROSITE" id="PS51259"/>
    </source>
</evidence>
<accession>A0A6A5C338</accession>
<evidence type="ECO:0000256" key="5">
    <source>
        <dbReference type="ARBA" id="ARBA00022753"/>
    </source>
</evidence>
<comment type="caution">
    <text evidence="9">The sequence shown here is derived from an EMBL/GenBank/DDBJ whole genome shotgun (WGS) entry which is preliminary data.</text>
</comment>
<dbReference type="GO" id="GO:0006887">
    <property type="term" value="P:exocytosis"/>
    <property type="evidence" value="ECO:0007669"/>
    <property type="project" value="UniProtKB-KW"/>
</dbReference>
<feature type="region of interest" description="Disordered" evidence="6">
    <location>
        <begin position="1"/>
        <end position="39"/>
    </location>
</feature>
<name>A0A6A5C338_NAEFO</name>
<comment type="subcellular location">
    <subcellularLocation>
        <location evidence="2">Cytoplasm</location>
    </subcellularLocation>
    <subcellularLocation>
        <location evidence="1">Endosome</location>
    </subcellularLocation>
</comment>
<dbReference type="GO" id="GO:0099503">
    <property type="term" value="C:secretory vesicle"/>
    <property type="evidence" value="ECO:0007669"/>
    <property type="project" value="TreeGrafter"/>
</dbReference>
<evidence type="ECO:0000313" key="9">
    <source>
        <dbReference type="EMBL" id="KAF0983777.1"/>
    </source>
</evidence>
<dbReference type="Gene3D" id="1.20.58.1100">
    <property type="match status" value="1"/>
</dbReference>
<proteinExistence type="predicted"/>
<dbReference type="EMBL" id="VFQX01000004">
    <property type="protein sequence ID" value="KAF0983777.1"/>
    <property type="molecule type" value="Genomic_DNA"/>
</dbReference>
<evidence type="ECO:0000256" key="4">
    <source>
        <dbReference type="ARBA" id="ARBA00022490"/>
    </source>
</evidence>
<sequence>MSPPKNTPNNSGNGLTPSTTTTASDNTRSGSPVVHPRRHFHSITSFVGKKIEAGNQQTNKFFSSLLSALPNPNTPKVVPNVKIPLVNELKQANSTVVKKIKQTTKNQKIGISFSEWISFRKPKHETEESNVRQLSKTSSMSSSMDEEIGINLSQLLSQLDDLDQDDDMEKYTRFEKMEAFRMCLQCVYMPLFPQLSLSRDDKLETSNDIDLNLLKHTLKASFSGVVNERDFNEAWRNIDNQYFPFRSKNTIAQNSVGSDLVKNAILFRKYLAENDLNPMYNMKKYANQAEYQNWKRDELNQISILLNTIDQQRTSVFLGSFNLNLNMLTLYIQKAFKKNATDKRQIFYKLSFVKHVNTPPIVFESDKIEEDGMIVNGRKDISLPTIQHQITTSVEDQDIIIDFYHSQLKGLKKTHFSTAKISLSNIMRKVYDEEGIWGSTKFSNIIDCYSTDSSPSNENIIGCLSISGDVAFRRYPKNAVVQTDFSKESRIDWIEQYKIVLQYLIKAREKLKDTLCEAFLCPSQAWILNDFEKRYGITETYKRLIYLEVFASNIKLAITFSEDLQKCLELLDNNIESKHFQMTLSERNRYFDLTEILVKKIEKALKKFISMFPKNQPSGALKSFVFIHHLLCCEYNNRISENDYKKKLKHIINTALQDHLDLILKDIMTSLGIDQINGPVLVELCKELVTVIDSIFYYCGVFPFETFEMDCLQFYYTKFEYFINECKKNNTINGFYMLSLCSTMKALHEEIRNDFPEKDLEKFKFIDCQALSAGYADRYIGELRDVLSKWIKQSIAVDTFNPVTESTMHSTSVVDYFTSVNQVFEMLKQLDFSNSDLFMRFSELVIQITTTEYAKKLSDLCLNEIHTSQTMSNQLESEKRSSGMLFNLIPKALSKGLSSSSQINILPIGISKQFVIRLNDIEACRQMLRDVVQTIFDSTAWQEYEEHEDALLVMDATEDGDIDFDALEKRSNEKSKMIEEEFQKKSNMTIQKFSKQFNEMLFDLTLMTANIFQASIRNTITHILQEAKKDLQKASGKTEVLKLFQHKSDSLLENTLFTPILTPALEVLSQNCLPELFQKILERLFTIVVEELSLMLFDPSNFTKKQQDRVFLTPQQVYVLESMLELFIIYFCGNEENQSNNDDSCGIFSKAFVKSKSMLLTKLCKLYNQPTEKLEIHLQKLSSKPIFAERYPIKAYHIVYVLFSRKKNDQKARKLYHENSDKAKMQRLIAKFNIYARYTIVEGSVKLPLLFSATCSDSTKYAAGMLHVAGTFLLFEFRSSNVYHRISLHDITTIHLTEGMFSRKGISIHFNDSSNSAIFVGSTSNHQKNGVKFYFAEEGLRASLVECLQNQFKTLNRNDVKFMNENTTPSSKSKPFSFPLFGKKRSITSESSDSIISMNDNVPNDDETEESREDVIKKRFDVAIDEACMLDFSASVKMVQDATFQASIFIFTSSFCVYSVAVSVCEKFAWNRVQKITCSPSDGSLLLSLKDFGDMTIFNTPKANNLEFLNQFNKWKSLTENVQTKKSQTLSLENLLNLTEEQANRYFLQKFQLHKISSKEKLVTYFIICNHQNNIPNGIAFVAEQYLCFEILFQPEAKDTVIPFTSIHSVKQKQPTESQLGIIHIETTHKLSYDLVVIHSAMPFASLFQLITSKTKRSQTFSLNPLNMISMGMGVIGSSKPSGNSNDEHSQR</sequence>
<dbReference type="InterPro" id="IPR014770">
    <property type="entry name" value="Munc13_1"/>
</dbReference>
<reference evidence="9 10" key="1">
    <citation type="journal article" date="2019" name="Sci. Rep.">
        <title>Nanopore sequencing improves the draft genome of the human pathogenic amoeba Naegleria fowleri.</title>
        <authorList>
            <person name="Liechti N."/>
            <person name="Schurch N."/>
            <person name="Bruggmann R."/>
            <person name="Wittwer M."/>
        </authorList>
    </citation>
    <scope>NUCLEOTIDE SEQUENCE [LARGE SCALE GENOMIC DNA]</scope>
    <source>
        <strain evidence="9 10">ATCC 30894</strain>
    </source>
</reference>
<evidence type="ECO:0000259" key="7">
    <source>
        <dbReference type="PROSITE" id="PS51258"/>
    </source>
</evidence>
<dbReference type="PROSITE" id="PS51258">
    <property type="entry name" value="MHD1"/>
    <property type="match status" value="1"/>
</dbReference>
<dbReference type="PANTHER" id="PTHR45999">
    <property type="entry name" value="UNC-13-4A, ISOFORM B"/>
    <property type="match status" value="1"/>
</dbReference>
<dbReference type="VEuPathDB" id="AmoebaDB:NF0016610"/>
<keyword evidence="10" id="KW-1185">Reference proteome</keyword>
<organism evidence="9 10">
    <name type="scientific">Naegleria fowleri</name>
    <name type="common">Brain eating amoeba</name>
    <dbReference type="NCBI Taxonomy" id="5763"/>
    <lineage>
        <taxon>Eukaryota</taxon>
        <taxon>Discoba</taxon>
        <taxon>Heterolobosea</taxon>
        <taxon>Tetramitia</taxon>
        <taxon>Eutetramitia</taxon>
        <taxon>Vahlkampfiidae</taxon>
        <taxon>Naegleria</taxon>
    </lineage>
</organism>
<feature type="domain" description="MHD1" evidence="7">
    <location>
        <begin position="738"/>
        <end position="868"/>
    </location>
</feature>
<dbReference type="Gene3D" id="1.10.357.50">
    <property type="match status" value="1"/>
</dbReference>
<evidence type="ECO:0000256" key="6">
    <source>
        <dbReference type="SAM" id="MobiDB-lite"/>
    </source>
</evidence>
<dbReference type="GeneID" id="68114910"/>
<evidence type="ECO:0000256" key="3">
    <source>
        <dbReference type="ARBA" id="ARBA00022483"/>
    </source>
</evidence>
<dbReference type="OrthoDB" id="2015333at2759"/>
<dbReference type="PROSITE" id="PS51259">
    <property type="entry name" value="MHD2"/>
    <property type="match status" value="1"/>
</dbReference>
<dbReference type="OMA" id="KESRIDW"/>
<dbReference type="VEuPathDB" id="AmoebaDB:FDP41_007692"/>
<dbReference type="VEuPathDB" id="AmoebaDB:NfTy_006560"/>
<dbReference type="PANTHER" id="PTHR45999:SF4">
    <property type="entry name" value="UNC-13-4A, ISOFORM B"/>
    <property type="match status" value="1"/>
</dbReference>
<dbReference type="InterPro" id="IPR052095">
    <property type="entry name" value="UNC-13_domain"/>
</dbReference>
<dbReference type="InterPro" id="IPR014772">
    <property type="entry name" value="Munc13_dom-2"/>
</dbReference>
<dbReference type="GO" id="GO:0005768">
    <property type="term" value="C:endosome"/>
    <property type="evidence" value="ECO:0007669"/>
    <property type="project" value="UniProtKB-SubCell"/>
</dbReference>
<evidence type="ECO:0000256" key="2">
    <source>
        <dbReference type="ARBA" id="ARBA00004496"/>
    </source>
</evidence>
<feature type="domain" description="MHD2" evidence="8">
    <location>
        <begin position="1051"/>
        <end position="1178"/>
    </location>
</feature>
<evidence type="ECO:0000256" key="1">
    <source>
        <dbReference type="ARBA" id="ARBA00004177"/>
    </source>
</evidence>
<keyword evidence="4" id="KW-0963">Cytoplasm</keyword>
<feature type="compositionally biased region" description="Low complexity" evidence="6">
    <location>
        <begin position="9"/>
        <end position="30"/>
    </location>
</feature>
<dbReference type="Proteomes" id="UP000444721">
    <property type="component" value="Unassembled WGS sequence"/>
</dbReference>
<dbReference type="RefSeq" id="XP_044568490.1">
    <property type="nucleotide sequence ID" value="XM_044711464.1"/>
</dbReference>
<keyword evidence="3" id="KW-0268">Exocytosis</keyword>